<comment type="caution">
    <text evidence="1">The sequence shown here is derived from an EMBL/GenBank/DDBJ whole genome shotgun (WGS) entry which is preliminary data.</text>
</comment>
<dbReference type="Proteomes" id="UP000499080">
    <property type="component" value="Unassembled WGS sequence"/>
</dbReference>
<evidence type="ECO:0000313" key="2">
    <source>
        <dbReference type="Proteomes" id="UP000499080"/>
    </source>
</evidence>
<sequence>MCRHRTLNLLQQKIPNASVMMATVQQKAHFASLWFHHSKSIVRVKRCFHLEYRNCQSSSKNSKRCRKGAGRPLVSDKFVEQVKETFTP</sequence>
<keyword evidence="2" id="KW-1185">Reference proteome</keyword>
<dbReference type="OrthoDB" id="6460236at2759"/>
<dbReference type="AlphaFoldDB" id="A0A4Y2NQ40"/>
<dbReference type="EMBL" id="BGPR01288942">
    <property type="protein sequence ID" value="GBN41638.1"/>
    <property type="molecule type" value="Genomic_DNA"/>
</dbReference>
<proteinExistence type="predicted"/>
<gene>
    <name evidence="1" type="ORF">AVEN_109102_1</name>
</gene>
<reference evidence="1 2" key="1">
    <citation type="journal article" date="2019" name="Sci. Rep.">
        <title>Orb-weaving spider Araneus ventricosus genome elucidates the spidroin gene catalogue.</title>
        <authorList>
            <person name="Kono N."/>
            <person name="Nakamura H."/>
            <person name="Ohtoshi R."/>
            <person name="Moran D.A.P."/>
            <person name="Shinohara A."/>
            <person name="Yoshida Y."/>
            <person name="Fujiwara M."/>
            <person name="Mori M."/>
            <person name="Tomita M."/>
            <person name="Arakawa K."/>
        </authorList>
    </citation>
    <scope>NUCLEOTIDE SEQUENCE [LARGE SCALE GENOMIC DNA]</scope>
</reference>
<accession>A0A4Y2NQ40</accession>
<evidence type="ECO:0000313" key="1">
    <source>
        <dbReference type="EMBL" id="GBN41638.1"/>
    </source>
</evidence>
<organism evidence="1 2">
    <name type="scientific">Araneus ventricosus</name>
    <name type="common">Orbweaver spider</name>
    <name type="synonym">Epeira ventricosa</name>
    <dbReference type="NCBI Taxonomy" id="182803"/>
    <lineage>
        <taxon>Eukaryota</taxon>
        <taxon>Metazoa</taxon>
        <taxon>Ecdysozoa</taxon>
        <taxon>Arthropoda</taxon>
        <taxon>Chelicerata</taxon>
        <taxon>Arachnida</taxon>
        <taxon>Araneae</taxon>
        <taxon>Araneomorphae</taxon>
        <taxon>Entelegynae</taxon>
        <taxon>Araneoidea</taxon>
        <taxon>Araneidae</taxon>
        <taxon>Araneus</taxon>
    </lineage>
</organism>
<name>A0A4Y2NQ40_ARAVE</name>
<evidence type="ECO:0008006" key="3">
    <source>
        <dbReference type="Google" id="ProtNLM"/>
    </source>
</evidence>
<protein>
    <recommendedName>
        <fullName evidence="3">DUF4817 domain-containing protein</fullName>
    </recommendedName>
</protein>